<keyword evidence="2" id="KW-1185">Reference proteome</keyword>
<evidence type="ECO:0000313" key="1">
    <source>
        <dbReference type="EMBL" id="CAG9187517.1"/>
    </source>
</evidence>
<protein>
    <submittedName>
        <fullName evidence="1">Uncharacterized protein</fullName>
    </submittedName>
</protein>
<reference evidence="1 2" key="1">
    <citation type="submission" date="2021-08" db="EMBL/GenBank/DDBJ databases">
        <authorList>
            <person name="Peeters C."/>
        </authorList>
    </citation>
    <scope>NUCLEOTIDE SEQUENCE [LARGE SCALE GENOMIC DNA]</scope>
    <source>
        <strain evidence="1 2">LMG 23994</strain>
    </source>
</reference>
<name>A0ABN7ZNK1_9BURK</name>
<evidence type="ECO:0000313" key="2">
    <source>
        <dbReference type="Proteomes" id="UP000701702"/>
    </source>
</evidence>
<dbReference type="EMBL" id="CAJZAF010000077">
    <property type="protein sequence ID" value="CAG9187517.1"/>
    <property type="molecule type" value="Genomic_DNA"/>
</dbReference>
<sequence>MQLARPARKLSENLEAYAWKHAVETAAEIRELKEASTQRLARGDKPSENALAFALVVQSNENRPLPELLAQIDPTLEGRFVKNPRAWALLCELLQEGALDCECLIYDQEGYQRAALEISVLDDDREAGAVIAPDDLACLRKGYQSPDRDSFVNWLKALKRLRLCTTRSSAALDVSWKLNLAHCRILSARRISRQELPHMYTSGGQLVLAQRARRPERPVYLDAELEAVKLLKSLGYVVLSPEDIRWQQDRLEDLL</sequence>
<comment type="caution">
    <text evidence="1">The sequence shown here is derived from an EMBL/GenBank/DDBJ whole genome shotgun (WGS) entry which is preliminary data.</text>
</comment>
<proteinExistence type="predicted"/>
<organism evidence="1 2">
    <name type="scientific">Cupriavidus pinatubonensis</name>
    <dbReference type="NCBI Taxonomy" id="248026"/>
    <lineage>
        <taxon>Bacteria</taxon>
        <taxon>Pseudomonadati</taxon>
        <taxon>Pseudomonadota</taxon>
        <taxon>Betaproteobacteria</taxon>
        <taxon>Burkholderiales</taxon>
        <taxon>Burkholderiaceae</taxon>
        <taxon>Cupriavidus</taxon>
    </lineage>
</organism>
<gene>
    <name evidence="1" type="ORF">LMG23994_06962</name>
</gene>
<dbReference type="Proteomes" id="UP000701702">
    <property type="component" value="Unassembled WGS sequence"/>
</dbReference>
<accession>A0ABN7ZNK1</accession>